<dbReference type="EMBL" id="AMQN01006649">
    <property type="status" value="NOT_ANNOTATED_CDS"/>
    <property type="molecule type" value="Genomic_DNA"/>
</dbReference>
<name>R7UXK5_CAPTE</name>
<reference evidence="4" key="1">
    <citation type="submission" date="2012-12" db="EMBL/GenBank/DDBJ databases">
        <authorList>
            <person name="Hellsten U."/>
            <person name="Grimwood J."/>
            <person name="Chapman J.A."/>
            <person name="Shapiro H."/>
            <person name="Aerts A."/>
            <person name="Otillar R.P."/>
            <person name="Terry A.Y."/>
            <person name="Boore J.L."/>
            <person name="Simakov O."/>
            <person name="Marletaz F."/>
            <person name="Cho S.-J."/>
            <person name="Edsinger-Gonzales E."/>
            <person name="Havlak P."/>
            <person name="Kuo D.-H."/>
            <person name="Larsson T."/>
            <person name="Lv J."/>
            <person name="Arendt D."/>
            <person name="Savage R."/>
            <person name="Osoegawa K."/>
            <person name="de Jong P."/>
            <person name="Lindberg D.R."/>
            <person name="Seaver E.C."/>
            <person name="Weisblat D.A."/>
            <person name="Putnam N.H."/>
            <person name="Grigoriev I.V."/>
            <person name="Rokhsar D.S."/>
        </authorList>
    </citation>
    <scope>NUCLEOTIDE SEQUENCE</scope>
    <source>
        <strain evidence="4">I ESC-2004</strain>
    </source>
</reference>
<dbReference type="HOGENOM" id="CLU_1769829_0_0_1"/>
<gene>
    <name evidence="2" type="ORF">CAPTEDRAFT_215058</name>
</gene>
<organism evidence="2">
    <name type="scientific">Capitella teleta</name>
    <name type="common">Polychaete worm</name>
    <dbReference type="NCBI Taxonomy" id="283909"/>
    <lineage>
        <taxon>Eukaryota</taxon>
        <taxon>Metazoa</taxon>
        <taxon>Spiralia</taxon>
        <taxon>Lophotrochozoa</taxon>
        <taxon>Annelida</taxon>
        <taxon>Polychaeta</taxon>
        <taxon>Sedentaria</taxon>
        <taxon>Scolecida</taxon>
        <taxon>Capitellidae</taxon>
        <taxon>Capitella</taxon>
    </lineage>
</organism>
<feature type="compositionally biased region" description="Basic and acidic residues" evidence="1">
    <location>
        <begin position="59"/>
        <end position="68"/>
    </location>
</feature>
<evidence type="ECO:0000256" key="1">
    <source>
        <dbReference type="SAM" id="MobiDB-lite"/>
    </source>
</evidence>
<protein>
    <submittedName>
        <fullName evidence="2 3">Uncharacterized protein</fullName>
    </submittedName>
</protein>
<feature type="region of interest" description="Disordered" evidence="1">
    <location>
        <begin position="33"/>
        <end position="81"/>
    </location>
</feature>
<evidence type="ECO:0000313" key="4">
    <source>
        <dbReference type="Proteomes" id="UP000014760"/>
    </source>
</evidence>
<sequence>MDTEQEKSERNRDKFCHNYGFLGQVEDSVDTEEELIKHDQERQKKKTKSRRLNVKRKGYHEVRLKEDDSTQGEDTPVHAPKCTEDTHVVLDSRSVKDNTENKNEEFMLQHIINPKMKVSAGSSYFRDHKERRPNDVYYVVQLSWGFG</sequence>
<dbReference type="EMBL" id="KB298871">
    <property type="protein sequence ID" value="ELU08652.1"/>
    <property type="molecule type" value="Genomic_DNA"/>
</dbReference>
<reference evidence="2 4" key="2">
    <citation type="journal article" date="2013" name="Nature">
        <title>Insights into bilaterian evolution from three spiralian genomes.</title>
        <authorList>
            <person name="Simakov O."/>
            <person name="Marletaz F."/>
            <person name="Cho S.J."/>
            <person name="Edsinger-Gonzales E."/>
            <person name="Havlak P."/>
            <person name="Hellsten U."/>
            <person name="Kuo D.H."/>
            <person name="Larsson T."/>
            <person name="Lv J."/>
            <person name="Arendt D."/>
            <person name="Savage R."/>
            <person name="Osoegawa K."/>
            <person name="de Jong P."/>
            <person name="Grimwood J."/>
            <person name="Chapman J.A."/>
            <person name="Shapiro H."/>
            <person name="Aerts A."/>
            <person name="Otillar R.P."/>
            <person name="Terry A.Y."/>
            <person name="Boore J.L."/>
            <person name="Grigoriev I.V."/>
            <person name="Lindberg D.R."/>
            <person name="Seaver E.C."/>
            <person name="Weisblat D.A."/>
            <person name="Putnam N.H."/>
            <person name="Rokhsar D.S."/>
        </authorList>
    </citation>
    <scope>NUCLEOTIDE SEQUENCE</scope>
    <source>
        <strain evidence="2 4">I ESC-2004</strain>
    </source>
</reference>
<dbReference type="EnsemblMetazoa" id="CapteT215058">
    <property type="protein sequence ID" value="CapteP215058"/>
    <property type="gene ID" value="CapteG215058"/>
</dbReference>
<accession>R7UXK5</accession>
<proteinExistence type="predicted"/>
<evidence type="ECO:0000313" key="2">
    <source>
        <dbReference type="EMBL" id="ELU08652.1"/>
    </source>
</evidence>
<dbReference type="Proteomes" id="UP000014760">
    <property type="component" value="Unassembled WGS sequence"/>
</dbReference>
<evidence type="ECO:0000313" key="3">
    <source>
        <dbReference type="EnsemblMetazoa" id="CapteP215058"/>
    </source>
</evidence>
<reference evidence="3" key="3">
    <citation type="submission" date="2015-06" db="UniProtKB">
        <authorList>
            <consortium name="EnsemblMetazoa"/>
        </authorList>
    </citation>
    <scope>IDENTIFICATION</scope>
</reference>
<feature type="compositionally biased region" description="Basic residues" evidence="1">
    <location>
        <begin position="43"/>
        <end position="58"/>
    </location>
</feature>
<dbReference type="AlphaFoldDB" id="R7UXK5"/>
<keyword evidence="4" id="KW-1185">Reference proteome</keyword>